<evidence type="ECO:0000256" key="3">
    <source>
        <dbReference type="ARBA" id="ARBA00023163"/>
    </source>
</evidence>
<evidence type="ECO:0000256" key="2">
    <source>
        <dbReference type="ARBA" id="ARBA00023125"/>
    </source>
</evidence>
<keyword evidence="3" id="KW-0804">Transcription</keyword>
<feature type="domain" description="HTH marR-type" evidence="4">
    <location>
        <begin position="14"/>
        <end position="146"/>
    </location>
</feature>
<gene>
    <name evidence="5" type="ORF">FHW18_002910</name>
</gene>
<dbReference type="SUPFAM" id="SSF46785">
    <property type="entry name" value="Winged helix' DNA-binding domain"/>
    <property type="match status" value="1"/>
</dbReference>
<dbReference type="Pfam" id="PF12802">
    <property type="entry name" value="MarR_2"/>
    <property type="match status" value="1"/>
</dbReference>
<organism evidence="5 6">
    <name type="scientific">Pigmentiphaga litoralis</name>
    <dbReference type="NCBI Taxonomy" id="516702"/>
    <lineage>
        <taxon>Bacteria</taxon>
        <taxon>Pseudomonadati</taxon>
        <taxon>Pseudomonadota</taxon>
        <taxon>Betaproteobacteria</taxon>
        <taxon>Burkholderiales</taxon>
        <taxon>Alcaligenaceae</taxon>
        <taxon>Pigmentiphaga</taxon>
    </lineage>
</organism>
<dbReference type="PANTHER" id="PTHR42756:SF1">
    <property type="entry name" value="TRANSCRIPTIONAL REPRESSOR OF EMRAB OPERON"/>
    <property type="match status" value="1"/>
</dbReference>
<evidence type="ECO:0000313" key="5">
    <source>
        <dbReference type="EMBL" id="NYE83639.1"/>
    </source>
</evidence>
<dbReference type="SMART" id="SM00347">
    <property type="entry name" value="HTH_MARR"/>
    <property type="match status" value="1"/>
</dbReference>
<dbReference type="AlphaFoldDB" id="A0A7Y9LL64"/>
<evidence type="ECO:0000256" key="1">
    <source>
        <dbReference type="ARBA" id="ARBA00023015"/>
    </source>
</evidence>
<name>A0A7Y9LL64_9BURK</name>
<dbReference type="InterPro" id="IPR023187">
    <property type="entry name" value="Tscrpt_reg_MarR-type_CS"/>
</dbReference>
<dbReference type="PANTHER" id="PTHR42756">
    <property type="entry name" value="TRANSCRIPTIONAL REGULATOR, MARR"/>
    <property type="match status" value="1"/>
</dbReference>
<dbReference type="EMBL" id="JACBYR010000001">
    <property type="protein sequence ID" value="NYE83639.1"/>
    <property type="molecule type" value="Genomic_DNA"/>
</dbReference>
<proteinExistence type="predicted"/>
<keyword evidence="2 5" id="KW-0238">DNA-binding</keyword>
<dbReference type="Proteomes" id="UP000542125">
    <property type="component" value="Unassembled WGS sequence"/>
</dbReference>
<protein>
    <submittedName>
        <fullName evidence="5">DNA-binding MarR family transcriptional regulator</fullName>
    </submittedName>
</protein>
<reference evidence="5 6" key="1">
    <citation type="submission" date="2020-07" db="EMBL/GenBank/DDBJ databases">
        <title>Genomic Encyclopedia of Type Strains, Phase IV (KMG-V): Genome sequencing to study the core and pangenomes of soil and plant-associated prokaryotes.</title>
        <authorList>
            <person name="Whitman W."/>
        </authorList>
    </citation>
    <scope>NUCLEOTIDE SEQUENCE [LARGE SCALE GENOMIC DNA]</scope>
    <source>
        <strain evidence="5 6">SAS40</strain>
    </source>
</reference>
<dbReference type="GO" id="GO:0003677">
    <property type="term" value="F:DNA binding"/>
    <property type="evidence" value="ECO:0007669"/>
    <property type="project" value="UniProtKB-KW"/>
</dbReference>
<comment type="caution">
    <text evidence="5">The sequence shown here is derived from an EMBL/GenBank/DDBJ whole genome shotgun (WGS) entry which is preliminary data.</text>
</comment>
<keyword evidence="1" id="KW-0805">Transcription regulation</keyword>
<accession>A0A7Y9LL64</accession>
<dbReference type="Gene3D" id="1.10.10.10">
    <property type="entry name" value="Winged helix-like DNA-binding domain superfamily/Winged helix DNA-binding domain"/>
    <property type="match status" value="1"/>
</dbReference>
<sequence>MPKTAPATAEPSLGASTTYLVSQVHFALRNRTEAALKKYAVTGIQYTVLSVLGHRDGLSSADLSRRFYVTPQSMGQLLSTLEERGLLVRREDAANRRILRVSLTPEGRTLVEAGAKDIEAVEADAFACLEPRDLKTMRANLRTLVGELRGAQSEENQGA</sequence>
<dbReference type="PROSITE" id="PS01117">
    <property type="entry name" value="HTH_MARR_1"/>
    <property type="match status" value="1"/>
</dbReference>
<dbReference type="InterPro" id="IPR000835">
    <property type="entry name" value="HTH_MarR-typ"/>
</dbReference>
<keyword evidence="6" id="KW-1185">Reference proteome</keyword>
<dbReference type="RefSeq" id="WP_179587421.1">
    <property type="nucleotide sequence ID" value="NZ_JACBYR010000001.1"/>
</dbReference>
<dbReference type="GO" id="GO:0003700">
    <property type="term" value="F:DNA-binding transcription factor activity"/>
    <property type="evidence" value="ECO:0007669"/>
    <property type="project" value="InterPro"/>
</dbReference>
<dbReference type="PRINTS" id="PR00598">
    <property type="entry name" value="HTHMARR"/>
</dbReference>
<dbReference type="InterPro" id="IPR036390">
    <property type="entry name" value="WH_DNA-bd_sf"/>
</dbReference>
<evidence type="ECO:0000259" key="4">
    <source>
        <dbReference type="PROSITE" id="PS50995"/>
    </source>
</evidence>
<evidence type="ECO:0000313" key="6">
    <source>
        <dbReference type="Proteomes" id="UP000542125"/>
    </source>
</evidence>
<dbReference type="InterPro" id="IPR036388">
    <property type="entry name" value="WH-like_DNA-bd_sf"/>
</dbReference>
<dbReference type="PROSITE" id="PS50995">
    <property type="entry name" value="HTH_MARR_2"/>
    <property type="match status" value="1"/>
</dbReference>